<feature type="signal peptide" evidence="2">
    <location>
        <begin position="1"/>
        <end position="17"/>
    </location>
</feature>
<accession>A0A061J3W9</accession>
<organism evidence="3 4">
    <name type="scientific">Trypanosoma rangeli SC58</name>
    <dbReference type="NCBI Taxonomy" id="429131"/>
    <lineage>
        <taxon>Eukaryota</taxon>
        <taxon>Discoba</taxon>
        <taxon>Euglenozoa</taxon>
        <taxon>Kinetoplastea</taxon>
        <taxon>Metakinetoplastina</taxon>
        <taxon>Trypanosomatida</taxon>
        <taxon>Trypanosomatidae</taxon>
        <taxon>Trypanosoma</taxon>
        <taxon>Herpetosoma</taxon>
    </lineage>
</organism>
<feature type="coiled-coil region" evidence="1">
    <location>
        <begin position="83"/>
        <end position="147"/>
    </location>
</feature>
<dbReference type="Proteomes" id="UP000031737">
    <property type="component" value="Unassembled WGS sequence"/>
</dbReference>
<gene>
    <name evidence="3" type="ORF">TRSC58_03267</name>
</gene>
<evidence type="ECO:0000313" key="3">
    <source>
        <dbReference type="EMBL" id="ESL09020.1"/>
    </source>
</evidence>
<evidence type="ECO:0000313" key="4">
    <source>
        <dbReference type="Proteomes" id="UP000031737"/>
    </source>
</evidence>
<proteinExistence type="predicted"/>
<name>A0A061J3W9_TRYRA</name>
<dbReference type="EMBL" id="AUPL01003267">
    <property type="protein sequence ID" value="ESL09020.1"/>
    <property type="molecule type" value="Genomic_DNA"/>
</dbReference>
<keyword evidence="1" id="KW-0175">Coiled coil</keyword>
<feature type="chain" id="PRO_5001605136" evidence="2">
    <location>
        <begin position="18"/>
        <end position="249"/>
    </location>
</feature>
<dbReference type="VEuPathDB" id="TriTrypDB:TRSC58_03267"/>
<evidence type="ECO:0000256" key="2">
    <source>
        <dbReference type="SAM" id="SignalP"/>
    </source>
</evidence>
<keyword evidence="2" id="KW-0732">Signal</keyword>
<evidence type="ECO:0000256" key="1">
    <source>
        <dbReference type="SAM" id="Coils"/>
    </source>
</evidence>
<dbReference type="AlphaFoldDB" id="A0A061J3W9"/>
<keyword evidence="4" id="KW-1185">Reference proteome</keyword>
<reference evidence="3 4" key="1">
    <citation type="submission" date="2013-07" db="EMBL/GenBank/DDBJ databases">
        <authorList>
            <person name="Stoco P.H."/>
            <person name="Wagner G."/>
            <person name="Gerber A."/>
            <person name="Zaha A."/>
            <person name="Thompson C."/>
            <person name="Bartholomeu D.C."/>
            <person name="Luckemeyer D.D."/>
            <person name="Bahia D."/>
            <person name="Loreto E."/>
            <person name="Prestes E.B."/>
            <person name="Lima F.M."/>
            <person name="Rodrigues-Luiz G."/>
            <person name="Vallejo G.A."/>
            <person name="Filho J.F."/>
            <person name="Monteiro K.M."/>
            <person name="Tyler K.M."/>
            <person name="de Almeida L.G."/>
            <person name="Ortiz M.F."/>
            <person name="Siervo M.A."/>
            <person name="de Moraes M.H."/>
            <person name="Cunha O.L."/>
            <person name="Mendonca-Neto R."/>
            <person name="Silva R."/>
            <person name="Teixeira S.M."/>
            <person name="Murta S.M."/>
            <person name="Sincero T.C."/>
            <person name="Mendes T.A."/>
            <person name="Urmenyi T.P."/>
            <person name="Silva V.G."/>
            <person name="da Rocha W.D."/>
            <person name="Andersson B."/>
            <person name="Romanha A.J."/>
            <person name="Steindel M."/>
            <person name="de Vasconcelos A.T."/>
            <person name="Grisard E.C."/>
        </authorList>
    </citation>
    <scope>NUCLEOTIDE SEQUENCE [LARGE SCALE GENOMIC DNA]</scope>
    <source>
        <strain evidence="3 4">SC58</strain>
    </source>
</reference>
<comment type="caution">
    <text evidence="3">The sequence shown here is derived from an EMBL/GenBank/DDBJ whole genome shotgun (WGS) entry which is preliminary data.</text>
</comment>
<sequence>MFFTSSVFLFCLHRLWEELWWETGSMDVVASRAGPRAKKRCALEDKHARESGKNMGEVEKRSGALERQVTVLLNEREDHLDALEEMQLAVQSSQIEVEQLREELRIKVAEVEEVRQRANKEALWLVKSEWRDKLDDLARNNTELFREIKLRDNHIADLQQQMCGFNKEKNKDALLPERITVLTAELLRREKLIAEKDAVFYAYEARLERAERATLSALELQCKMETRVSELLRERAEHQRAIGVVVGAK</sequence>
<protein>
    <submittedName>
        <fullName evidence="3">Uncharacterized protein</fullName>
    </submittedName>
</protein>
<dbReference type="OrthoDB" id="247989at2759"/>